<proteinExistence type="predicted"/>
<dbReference type="PANTHER" id="PTHR24412:SF480">
    <property type="entry name" value="KELCH-LIKE PROTEIN 8"/>
    <property type="match status" value="1"/>
</dbReference>
<dbReference type="CDD" id="cd14733">
    <property type="entry name" value="BACK"/>
    <property type="match status" value="1"/>
</dbReference>
<keyword evidence="1" id="KW-0880">Kelch repeat</keyword>
<dbReference type="SMART" id="SM00225">
    <property type="entry name" value="BTB"/>
    <property type="match status" value="1"/>
</dbReference>
<dbReference type="PROSITE" id="PS50097">
    <property type="entry name" value="BTB"/>
    <property type="match status" value="1"/>
</dbReference>
<reference evidence="5 6" key="1">
    <citation type="submission" date="2024-11" db="EMBL/GenBank/DDBJ databases">
        <title>Chromosome-level genome assembly of the freshwater bivalve Anodonta woodiana.</title>
        <authorList>
            <person name="Chen X."/>
        </authorList>
    </citation>
    <scope>NUCLEOTIDE SEQUENCE [LARGE SCALE GENOMIC DNA]</scope>
    <source>
        <strain evidence="5">MN2024</strain>
        <tissue evidence="5">Gills</tissue>
    </source>
</reference>
<gene>
    <name evidence="5" type="ORF">ACJMK2_037686</name>
</gene>
<protein>
    <recommendedName>
        <fullName evidence="4">BTB domain-containing protein</fullName>
    </recommendedName>
</protein>
<dbReference type="Proteomes" id="UP001634394">
    <property type="component" value="Unassembled WGS sequence"/>
</dbReference>
<comment type="caution">
    <text evidence="5">The sequence shown here is derived from an EMBL/GenBank/DDBJ whole genome shotgun (WGS) entry which is preliminary data.</text>
</comment>
<dbReference type="InterPro" id="IPR011333">
    <property type="entry name" value="SKP1/BTB/POZ_sf"/>
</dbReference>
<evidence type="ECO:0000313" key="6">
    <source>
        <dbReference type="Proteomes" id="UP001634394"/>
    </source>
</evidence>
<organism evidence="5 6">
    <name type="scientific">Sinanodonta woodiana</name>
    <name type="common">Chinese pond mussel</name>
    <name type="synonym">Anodonta woodiana</name>
    <dbReference type="NCBI Taxonomy" id="1069815"/>
    <lineage>
        <taxon>Eukaryota</taxon>
        <taxon>Metazoa</taxon>
        <taxon>Spiralia</taxon>
        <taxon>Lophotrochozoa</taxon>
        <taxon>Mollusca</taxon>
        <taxon>Bivalvia</taxon>
        <taxon>Autobranchia</taxon>
        <taxon>Heteroconchia</taxon>
        <taxon>Palaeoheterodonta</taxon>
        <taxon>Unionida</taxon>
        <taxon>Unionoidea</taxon>
        <taxon>Unionidae</taxon>
        <taxon>Unioninae</taxon>
        <taxon>Sinanodonta</taxon>
    </lineage>
</organism>
<dbReference type="InterPro" id="IPR011705">
    <property type="entry name" value="BACK"/>
</dbReference>
<evidence type="ECO:0000256" key="3">
    <source>
        <dbReference type="SAM" id="MobiDB-lite"/>
    </source>
</evidence>
<dbReference type="AlphaFoldDB" id="A0ABD3WMK1"/>
<dbReference type="Gene3D" id="3.30.710.10">
    <property type="entry name" value="Potassium Channel Kv1.1, Chain A"/>
    <property type="match status" value="1"/>
</dbReference>
<dbReference type="Pfam" id="PF00651">
    <property type="entry name" value="BTB"/>
    <property type="match status" value="1"/>
</dbReference>
<sequence length="685" mass="79310">MSHYMKTERRQFSKSPYEYLIKPLLRQRDTGELCDVVLRLNGRKYNAHRAILAVWSPYFLSMFTCDMRERETKEIDLTESVVIEDDEVLNLIITYMYTGTLTLTAANIEDIIRISDFFLMDDVKDYCRQFLDLGNLDLSNCLRLRFLSENHNLLEVANSCQQMIESRFHDYLIYHDEILELPGTCLFNLLEDSRVVKHTSYNELKKLTQRWLDYDPEARHKYQADLQTCIKLWVFDHVEENSIAKNDMNSSSVIMEPTSQVTNGNVPLSVSCFEMFSCNSLHKKKLMGDITEVLFTAVCNPGMKFIKLCVYSLADHKWYHFPLSGEEIAQMIPTRQAISTMIANKNMLFLYLCSSFPYPTDMLKISILSVDLVKCQTSLHSFQTIDSYNPCYRTTLTNCRTVPPAIVYCSHSLYVVGNKEGTGHLFLCNFDNHHYTCYQIPGSRFISLARAAVMDDRFIFLWYRYRTGPSEEFSIKKSVGFAMFDVKTKTFNAVEIVPPDINYDDFAKPYTLCIRDGTLLIYYPGKSALVLDEVRCKWIISLRKMPALRTTMDENSDTAAYGCHLQAPTEHSIFMLNNEAPFTTSMYEVQEAYPYALSHTPPPIDNMSLVTSGYISTSSLLRYEAFERYDEIYTSALHVIMRVSDPETEESGATSNSEEHDSDNDYEYDEDIYDYDYDLDADFSF</sequence>
<dbReference type="SUPFAM" id="SSF54695">
    <property type="entry name" value="POZ domain"/>
    <property type="match status" value="1"/>
</dbReference>
<evidence type="ECO:0000259" key="4">
    <source>
        <dbReference type="PROSITE" id="PS50097"/>
    </source>
</evidence>
<feature type="compositionally biased region" description="Acidic residues" evidence="3">
    <location>
        <begin position="660"/>
        <end position="671"/>
    </location>
</feature>
<dbReference type="Gene3D" id="1.25.40.420">
    <property type="match status" value="1"/>
</dbReference>
<evidence type="ECO:0000313" key="5">
    <source>
        <dbReference type="EMBL" id="KAL3874711.1"/>
    </source>
</evidence>
<feature type="region of interest" description="Disordered" evidence="3">
    <location>
        <begin position="645"/>
        <end position="671"/>
    </location>
</feature>
<keyword evidence="2" id="KW-0677">Repeat</keyword>
<accession>A0ABD3WMK1</accession>
<keyword evidence="6" id="KW-1185">Reference proteome</keyword>
<evidence type="ECO:0000256" key="1">
    <source>
        <dbReference type="ARBA" id="ARBA00022441"/>
    </source>
</evidence>
<dbReference type="Pfam" id="PF07707">
    <property type="entry name" value="BACK"/>
    <property type="match status" value="1"/>
</dbReference>
<dbReference type="EMBL" id="JBJQND010000006">
    <property type="protein sequence ID" value="KAL3874711.1"/>
    <property type="molecule type" value="Genomic_DNA"/>
</dbReference>
<dbReference type="PANTHER" id="PTHR24412">
    <property type="entry name" value="KELCH PROTEIN"/>
    <property type="match status" value="1"/>
</dbReference>
<evidence type="ECO:0000256" key="2">
    <source>
        <dbReference type="ARBA" id="ARBA00022737"/>
    </source>
</evidence>
<feature type="domain" description="BTB" evidence="4">
    <location>
        <begin position="34"/>
        <end position="105"/>
    </location>
</feature>
<name>A0ABD3WMK1_SINWO</name>
<dbReference type="InterPro" id="IPR000210">
    <property type="entry name" value="BTB/POZ_dom"/>
</dbReference>